<organism evidence="10 11">
    <name type="scientific">Cyclobacterium marinum (strain ATCC 25205 / DSM 745 / LMG 13164 / NCIMB 1802)</name>
    <name type="common">Flectobacillus marinus</name>
    <dbReference type="NCBI Taxonomy" id="880070"/>
    <lineage>
        <taxon>Bacteria</taxon>
        <taxon>Pseudomonadati</taxon>
        <taxon>Bacteroidota</taxon>
        <taxon>Cytophagia</taxon>
        <taxon>Cytophagales</taxon>
        <taxon>Cyclobacteriaceae</taxon>
        <taxon>Cyclobacterium</taxon>
    </lineage>
</organism>
<comment type="subcellular location">
    <subcellularLocation>
        <location evidence="1">Cell envelope</location>
    </subcellularLocation>
</comment>
<dbReference type="STRING" id="880070.Cycma_4208"/>
<dbReference type="eggNOG" id="COG0845">
    <property type="taxonomic scope" value="Bacteria"/>
</dbReference>
<dbReference type="NCBIfam" id="TIGR01730">
    <property type="entry name" value="RND_mfp"/>
    <property type="match status" value="1"/>
</dbReference>
<keyword evidence="5" id="KW-0472">Membrane</keyword>
<dbReference type="GO" id="GO:1990281">
    <property type="term" value="C:efflux pump complex"/>
    <property type="evidence" value="ECO:0007669"/>
    <property type="project" value="TreeGrafter"/>
</dbReference>
<dbReference type="FunFam" id="2.40.30.170:FF:000010">
    <property type="entry name" value="Efflux RND transporter periplasmic adaptor subunit"/>
    <property type="match status" value="1"/>
</dbReference>
<evidence type="ECO:0000259" key="8">
    <source>
        <dbReference type="Pfam" id="PF25954"/>
    </source>
</evidence>
<keyword evidence="5" id="KW-0812">Transmembrane</keyword>
<dbReference type="Pfam" id="PF25967">
    <property type="entry name" value="RND-MFP_C"/>
    <property type="match status" value="1"/>
</dbReference>
<dbReference type="InterPro" id="IPR006143">
    <property type="entry name" value="RND_pump_MFP"/>
</dbReference>
<dbReference type="KEGG" id="cmr:Cycma_4208"/>
<evidence type="ECO:0000313" key="11">
    <source>
        <dbReference type="Proteomes" id="UP000001635"/>
    </source>
</evidence>
<evidence type="ECO:0000256" key="4">
    <source>
        <dbReference type="SAM" id="MobiDB-lite"/>
    </source>
</evidence>
<accession>G0IVB3</accession>
<evidence type="ECO:0000256" key="5">
    <source>
        <dbReference type="SAM" id="Phobius"/>
    </source>
</evidence>
<dbReference type="GO" id="GO:0015562">
    <property type="term" value="F:efflux transmembrane transporter activity"/>
    <property type="evidence" value="ECO:0007669"/>
    <property type="project" value="TreeGrafter"/>
</dbReference>
<dbReference type="PANTHER" id="PTHR30469:SF33">
    <property type="entry name" value="SLR1207 PROTEIN"/>
    <property type="match status" value="1"/>
</dbReference>
<evidence type="ECO:0000259" key="9">
    <source>
        <dbReference type="Pfam" id="PF25967"/>
    </source>
</evidence>
<feature type="domain" description="CusB-like beta-barrel" evidence="8">
    <location>
        <begin position="211"/>
        <end position="284"/>
    </location>
</feature>
<feature type="domain" description="Multidrug resistance protein MdtA-like alpha-helical hairpin" evidence="6">
    <location>
        <begin position="100"/>
        <end position="169"/>
    </location>
</feature>
<evidence type="ECO:0000313" key="10">
    <source>
        <dbReference type="EMBL" id="AEL27912.1"/>
    </source>
</evidence>
<dbReference type="Proteomes" id="UP000001635">
    <property type="component" value="Chromosome"/>
</dbReference>
<evidence type="ECO:0000259" key="7">
    <source>
        <dbReference type="Pfam" id="PF25917"/>
    </source>
</evidence>
<dbReference type="Gene3D" id="2.40.50.100">
    <property type="match status" value="1"/>
</dbReference>
<keyword evidence="3" id="KW-0813">Transport</keyword>
<dbReference type="Pfam" id="PF25876">
    <property type="entry name" value="HH_MFP_RND"/>
    <property type="match status" value="1"/>
</dbReference>
<gene>
    <name evidence="10" type="ordered locus">Cycma_4208</name>
</gene>
<dbReference type="EMBL" id="CP002955">
    <property type="protein sequence ID" value="AEL27912.1"/>
    <property type="molecule type" value="Genomic_DNA"/>
</dbReference>
<dbReference type="SUPFAM" id="SSF111369">
    <property type="entry name" value="HlyD-like secretion proteins"/>
    <property type="match status" value="1"/>
</dbReference>
<dbReference type="Gene3D" id="2.40.420.20">
    <property type="match status" value="1"/>
</dbReference>
<dbReference type="HOGENOM" id="CLU_018816_14_1_10"/>
<dbReference type="Gene3D" id="2.40.30.170">
    <property type="match status" value="1"/>
</dbReference>
<feature type="domain" description="Multidrug resistance protein MdtA-like barrel-sandwich hybrid" evidence="7">
    <location>
        <begin position="60"/>
        <end position="199"/>
    </location>
</feature>
<keyword evidence="11" id="KW-1185">Reference proteome</keyword>
<dbReference type="PANTHER" id="PTHR30469">
    <property type="entry name" value="MULTIDRUG RESISTANCE PROTEIN MDTA"/>
    <property type="match status" value="1"/>
</dbReference>
<feature type="domain" description="Multidrug resistance protein MdtA-like C-terminal permuted SH3" evidence="9">
    <location>
        <begin position="321"/>
        <end position="371"/>
    </location>
</feature>
<protein>
    <submittedName>
        <fullName evidence="10">Efflux transporter, RND family, MFP subunit</fullName>
    </submittedName>
</protein>
<dbReference type="OrthoDB" id="9814657at2"/>
<proteinExistence type="inferred from homology"/>
<dbReference type="AlphaFoldDB" id="G0IVB3"/>
<evidence type="ECO:0000256" key="3">
    <source>
        <dbReference type="ARBA" id="ARBA00022448"/>
    </source>
</evidence>
<name>G0IVB3_CYCMS</name>
<dbReference type="RefSeq" id="WP_014022196.1">
    <property type="nucleotide sequence ID" value="NC_015914.1"/>
</dbReference>
<dbReference type="InterPro" id="IPR058624">
    <property type="entry name" value="MdtA-like_HH"/>
</dbReference>
<sequence>MKTKKNVIIGSILLVILALVAYKFIKGEDVVVMEVKTVKAKKANVTTLVTATGTMEPITQVEVGTQVSGVVEKIYVDYNSEVKEGQLIAELDKTNLKAALTQSQAAYDNALSQKRYTETIFERQKKLYENQVISKSDYDEALYSYETAKGTVTQRLSDLQAAKTNLGYANIYSPIDGVVLSRDIDEGQTVAASYSTPTLFTIAQDLKEMQVEADVDEADIGNVKEGQRVTFTVDAYVGETFEGEVTQVRLDPTITSNVVTYTVVIRADNPDLKLKPGLTATISIYTLELNDVLTAEAKAINFTPDVESLNDYNLQNNLPPIKSIQQDEKTKVWVLDKDSSLSSKAIEIGASDGVNVQILSGIQEGDKLVYSLKQTSQEISKVADSESPFMPQRPGGDRKK</sequence>
<dbReference type="Pfam" id="PF25917">
    <property type="entry name" value="BSH_RND"/>
    <property type="match status" value="1"/>
</dbReference>
<dbReference type="Gene3D" id="1.10.287.470">
    <property type="entry name" value="Helix hairpin bin"/>
    <property type="match status" value="1"/>
</dbReference>
<reference evidence="11" key="1">
    <citation type="submission" date="2011-07" db="EMBL/GenBank/DDBJ databases">
        <title>The complete genome of Cyclobacterium marinum DSM 745.</title>
        <authorList>
            <person name="Lucas S."/>
            <person name="Han J."/>
            <person name="Lapidus A."/>
            <person name="Bruce D."/>
            <person name="Goodwin L."/>
            <person name="Pitluck S."/>
            <person name="Peters L."/>
            <person name="Kyrpides N."/>
            <person name="Mavromatis K."/>
            <person name="Ivanova N."/>
            <person name="Ovchinnikova G."/>
            <person name="Chertkov O."/>
            <person name="Detter J.C."/>
            <person name="Tapia R."/>
            <person name="Han C."/>
            <person name="Land M."/>
            <person name="Hauser L."/>
            <person name="Markowitz V."/>
            <person name="Cheng J.-F."/>
            <person name="Hugenholtz P."/>
            <person name="Woyke T."/>
            <person name="Wu D."/>
            <person name="Tindall B."/>
            <person name="Schuetze A."/>
            <person name="Brambilla E."/>
            <person name="Klenk H.-P."/>
            <person name="Eisen J.A."/>
        </authorList>
    </citation>
    <scope>NUCLEOTIDE SEQUENCE [LARGE SCALE GENOMIC DNA]</scope>
    <source>
        <strain evidence="11">ATCC 25205 / DSM 745 / LMG 13164 / NCIMB 1802</strain>
    </source>
</reference>
<comment type="similarity">
    <text evidence="2">Belongs to the membrane fusion protein (MFP) (TC 8.A.1) family.</text>
</comment>
<dbReference type="Pfam" id="PF25954">
    <property type="entry name" value="Beta-barrel_RND_2"/>
    <property type="match status" value="1"/>
</dbReference>
<dbReference type="InterPro" id="IPR058792">
    <property type="entry name" value="Beta-barrel_RND_2"/>
</dbReference>
<dbReference type="InterPro" id="IPR058627">
    <property type="entry name" value="MdtA-like_C"/>
</dbReference>
<evidence type="ECO:0000256" key="1">
    <source>
        <dbReference type="ARBA" id="ARBA00004196"/>
    </source>
</evidence>
<feature type="transmembrane region" description="Helical" evidence="5">
    <location>
        <begin position="7"/>
        <end position="25"/>
    </location>
</feature>
<evidence type="ECO:0000256" key="2">
    <source>
        <dbReference type="ARBA" id="ARBA00009477"/>
    </source>
</evidence>
<keyword evidence="5" id="KW-1133">Transmembrane helix</keyword>
<dbReference type="InterPro" id="IPR058625">
    <property type="entry name" value="MdtA-like_BSH"/>
</dbReference>
<evidence type="ECO:0000259" key="6">
    <source>
        <dbReference type="Pfam" id="PF25876"/>
    </source>
</evidence>
<feature type="region of interest" description="Disordered" evidence="4">
    <location>
        <begin position="378"/>
        <end position="400"/>
    </location>
</feature>